<protein>
    <submittedName>
        <fullName evidence="5">OmpH family outer membrane protein</fullName>
    </submittedName>
</protein>
<comment type="similarity">
    <text evidence="2">Belongs to the skp family.</text>
</comment>
<feature type="region of interest" description="Disordered" evidence="3">
    <location>
        <begin position="62"/>
        <end position="107"/>
    </location>
</feature>
<accession>A0AAW6RFJ0</accession>
<feature type="chain" id="PRO_5043790079" evidence="4">
    <location>
        <begin position="31"/>
        <end position="175"/>
    </location>
</feature>
<evidence type="ECO:0000256" key="1">
    <source>
        <dbReference type="ARBA" id="ARBA00022729"/>
    </source>
</evidence>
<proteinExistence type="inferred from homology"/>
<dbReference type="PANTHER" id="PTHR35089">
    <property type="entry name" value="CHAPERONE PROTEIN SKP"/>
    <property type="match status" value="1"/>
</dbReference>
<name>A0AAW6RFJ0_9BURK</name>
<sequence>MTTKTTTLARHLLRASLLSVSIALAAPAFAQGARIGFVNSDRMLREAEPAKAAQAKLEQEFSRREKELNDAGNALRAASEKFERDAPTLSESQRSQRQRQLLEQDREFQRKSREFQEDLNARRNEELQAVLDRANRVVKQVAEAEKYDVILQEAVYLNPQLDITDKVIKALNASK</sequence>
<dbReference type="PANTHER" id="PTHR35089:SF1">
    <property type="entry name" value="CHAPERONE PROTEIN SKP"/>
    <property type="match status" value="1"/>
</dbReference>
<dbReference type="EMBL" id="JARVII010000005">
    <property type="protein sequence ID" value="MDG9698909.1"/>
    <property type="molecule type" value="Genomic_DNA"/>
</dbReference>
<dbReference type="SMART" id="SM00935">
    <property type="entry name" value="OmpH"/>
    <property type="match status" value="1"/>
</dbReference>
<feature type="compositionally biased region" description="Low complexity" evidence="3">
    <location>
        <begin position="89"/>
        <end position="99"/>
    </location>
</feature>
<dbReference type="Pfam" id="PF03938">
    <property type="entry name" value="OmpH"/>
    <property type="match status" value="1"/>
</dbReference>
<dbReference type="RefSeq" id="WP_279523903.1">
    <property type="nucleotide sequence ID" value="NZ_JARVII010000005.1"/>
</dbReference>
<dbReference type="AlphaFoldDB" id="A0AAW6RFJ0"/>
<evidence type="ECO:0000313" key="6">
    <source>
        <dbReference type="Proteomes" id="UP001237156"/>
    </source>
</evidence>
<dbReference type="PIRSF" id="PIRSF002094">
    <property type="entry name" value="OMP26_Skp"/>
    <property type="match status" value="1"/>
</dbReference>
<reference evidence="5 6" key="1">
    <citation type="submission" date="2023-04" db="EMBL/GenBank/DDBJ databases">
        <title>Ottowia paracancer sp. nov., isolated from human stomach.</title>
        <authorList>
            <person name="Song Y."/>
        </authorList>
    </citation>
    <scope>NUCLEOTIDE SEQUENCE [LARGE SCALE GENOMIC DNA]</scope>
    <source>
        <strain evidence="5 6">10c7w1</strain>
    </source>
</reference>
<dbReference type="InterPro" id="IPR024930">
    <property type="entry name" value="Skp_dom_sf"/>
</dbReference>
<comment type="caution">
    <text evidence="5">The sequence shown here is derived from an EMBL/GenBank/DDBJ whole genome shotgun (WGS) entry which is preliminary data.</text>
</comment>
<evidence type="ECO:0000256" key="2">
    <source>
        <dbReference type="PIRNR" id="PIRNR002094"/>
    </source>
</evidence>
<keyword evidence="6" id="KW-1185">Reference proteome</keyword>
<dbReference type="SUPFAM" id="SSF111384">
    <property type="entry name" value="OmpH-like"/>
    <property type="match status" value="1"/>
</dbReference>
<dbReference type="GO" id="GO:0051082">
    <property type="term" value="F:unfolded protein binding"/>
    <property type="evidence" value="ECO:0007669"/>
    <property type="project" value="InterPro"/>
</dbReference>
<keyword evidence="1 4" id="KW-0732">Signal</keyword>
<gene>
    <name evidence="5" type="ORF">QB898_04100</name>
</gene>
<evidence type="ECO:0000256" key="3">
    <source>
        <dbReference type="SAM" id="MobiDB-lite"/>
    </source>
</evidence>
<dbReference type="GO" id="GO:0005829">
    <property type="term" value="C:cytosol"/>
    <property type="evidence" value="ECO:0007669"/>
    <property type="project" value="TreeGrafter"/>
</dbReference>
<evidence type="ECO:0000313" key="5">
    <source>
        <dbReference type="EMBL" id="MDG9698909.1"/>
    </source>
</evidence>
<dbReference type="GO" id="GO:0050821">
    <property type="term" value="P:protein stabilization"/>
    <property type="evidence" value="ECO:0007669"/>
    <property type="project" value="TreeGrafter"/>
</dbReference>
<dbReference type="Gene3D" id="3.30.910.20">
    <property type="entry name" value="Skp domain"/>
    <property type="match status" value="1"/>
</dbReference>
<dbReference type="Proteomes" id="UP001237156">
    <property type="component" value="Unassembled WGS sequence"/>
</dbReference>
<evidence type="ECO:0000256" key="4">
    <source>
        <dbReference type="SAM" id="SignalP"/>
    </source>
</evidence>
<feature type="signal peptide" evidence="4">
    <location>
        <begin position="1"/>
        <end position="30"/>
    </location>
</feature>
<organism evidence="5 6">
    <name type="scientific">Ottowia cancrivicina</name>
    <dbReference type="NCBI Taxonomy" id="3040346"/>
    <lineage>
        <taxon>Bacteria</taxon>
        <taxon>Pseudomonadati</taxon>
        <taxon>Pseudomonadota</taxon>
        <taxon>Betaproteobacteria</taxon>
        <taxon>Burkholderiales</taxon>
        <taxon>Comamonadaceae</taxon>
        <taxon>Ottowia</taxon>
    </lineage>
</organism>
<dbReference type="InterPro" id="IPR005632">
    <property type="entry name" value="Chaperone_Skp"/>
</dbReference>